<evidence type="ECO:0000259" key="5">
    <source>
        <dbReference type="Pfam" id="PF12783"/>
    </source>
</evidence>
<evidence type="ECO:0000259" key="6">
    <source>
        <dbReference type="Pfam" id="PF16206"/>
    </source>
</evidence>
<evidence type="ECO:0000313" key="9">
    <source>
        <dbReference type="Proteomes" id="UP000383932"/>
    </source>
</evidence>
<dbReference type="Pfam" id="PF16206">
    <property type="entry name" value="Mon2_C"/>
    <property type="match status" value="2"/>
</dbReference>
<dbReference type="GO" id="GO:0005794">
    <property type="term" value="C:Golgi apparatus"/>
    <property type="evidence" value="ECO:0007669"/>
    <property type="project" value="UniProtKB-ARBA"/>
</dbReference>
<evidence type="ECO:0000256" key="2">
    <source>
        <dbReference type="ARBA" id="ARBA00022448"/>
    </source>
</evidence>
<keyword evidence="3" id="KW-0653">Protein transport</keyword>
<proteinExistence type="inferred from homology"/>
<accession>A0A5N5QL66</accession>
<feature type="region of interest" description="Disordered" evidence="4">
    <location>
        <begin position="683"/>
        <end position="715"/>
    </location>
</feature>
<feature type="domain" description="Mon2 C-terminal" evidence="6">
    <location>
        <begin position="1052"/>
        <end position="1210"/>
    </location>
</feature>
<evidence type="ECO:0000256" key="3">
    <source>
        <dbReference type="ARBA" id="ARBA00022927"/>
    </source>
</evidence>
<feature type="compositionally biased region" description="Polar residues" evidence="4">
    <location>
        <begin position="776"/>
        <end position="788"/>
    </location>
</feature>
<sequence>MSSLSFLVTELQGLASETRRKHPEIREAAERSLTILRTSPDSAIHVLHNGGPQADEVLKPIFMGCATRNSKVVAISIGSFQRLISMRAVPQTSIPSIISVLSDSISQGVDIQLKILQTLLSLLTNFPDIHDDLLGDVISLQALLLCFKLQDSRIAVVSATAAATLRQLVMFIFDKVVVEQRQSSATDVPSDQPTTRLAQFPDGTSAHLAPSAHDAFAIFQDLCLLANSERPLYLQLEALPKTFSLELIESALTNYYELFKTFGTFNAFETSFIPITSQVSLGPAALSPYASIDSLFLMLFIKIVAGDADSGEAPRPHWMRVLAMEIVRGLCSDQDLMRNIWERFDSRGSGSSGVFSALVSALRRLATEKPGLLGVSSQMGGIGISTKDAAAETAGGSSAYGGNVGLVAGMVANAATTTISGVVGMMASGPGLSASSSAMKLQCIDQLDKADSPIIPETYIYLLSLQCFVSLADSLSSSTLQQYTSIMLQRPRAAGEAIIRAPPALDLTTLPEGEVTTRQLKTTYAMLESGWPGLLAALSFFITTNLSEELFSDVLVGMQSLTNATGALGLTVPRDALMTSLSRFAVPSKVVSSLESYVESSVPRTPGVVDSMGLAALSGGPSVPPSLSDRNLACLKTFISITLFLAGSLGTSWFDVIELLQNADYVLTAKGARSVSTAGKRSSVLGTSSTLGSKLRSAATPPTTPASPSSAPRHPLFMDLEPETILTTIEKIFDASKSLEDSAFGDFIRALCKLSAAMVGMQSESTQPETTDDPRSSSTMLQAVSSSDNLQRRRASGIYVTRTLRTGDYGIAKLGAVALLNIHRLAYRSPEVAWNTIVSHLLSVIARGSAPPGIRMQAAEVLDEILTVVPRNLSSTSELQSQVQSRVLDALSVQVTLEGTSSTVIDIRKLGLETLHTILQFSGHTLVTGWDIIFAMLGNVCKPMGIRDPAAPMDDVMSIKSPESSVPSTPRQFRPLPLQPKNNSVLVRIAFQSMTLMCDNLDVLSPEHLRLCITTLGLFGRQPDTNISLTAAESLLWSVSDSVQSKRSDPEKEEEYSQLWMFLLLELLGLCSDSRPEVRNGSIQTLFRTLQFYGATLSGETWNECMWKIVFPLMNVLTTSIEQTLATMSPASNLGATYTAPASKSWYETKTLAFQAVGAILNDFLVSKIIQLEDYERAWTRFLQIVTDSVLVDDRTTSTAALRCLEKGLISINKAEGDAIAIADKSKEQMWDSCNTIGAAVGHASPSGPPFTQECLQAFVDVLKGLHAASHSQWNLDRFRRCLAILKLIISYPHSPDYRPDIDGLTPVQSAVLDTVLDFDLSFPGLPSLVLTDLSEFVTLAFLAAFDVPDVNPGRPPRRVTYISLAKRVMPAVVEIYGRFKTLVQIYEDGTLDHILSAYSIPIKLKYDCPAPSKFGNDMPLWKTATTCVLQVIKDCTLELPKLDGDVSGGRVEVVWRQIIDVFRGGLLADCSAAESLPLDVQDAEENFDLGLLSSLEVDVVPHIGGTRVPDYVITQLARILHAASGLYTGPLNPSPSPESESGGSWQGSDPTTESVRPVPRERFAYWAFDLFALVCAVVETDWEPERRRVAALCLPLFLERCENTLVKYVRDESVRGNVPFPRVREEEVLYVLGKLLKHELWSGSLWAAYSDSPSEYAASQPPIDASLAPGLLIADAVRRSPHAHLHKLFHVLVDIAVMDAAARIVSERDDGERVSARELAKRCLGVIGKDIGAGSIDQARPNNNNNNKEETAS</sequence>
<dbReference type="InterPro" id="IPR032629">
    <property type="entry name" value="DCB_dom"/>
</dbReference>
<dbReference type="PANTHER" id="PTHR10663">
    <property type="entry name" value="GUANYL-NUCLEOTIDE EXCHANGE FACTOR"/>
    <property type="match status" value="1"/>
</dbReference>
<feature type="domain" description="Mon2 C-terminal" evidence="6">
    <location>
        <begin position="1360"/>
        <end position="1523"/>
    </location>
</feature>
<comment type="similarity">
    <text evidence="1">Belongs to the MON2 family.</text>
</comment>
<dbReference type="SUPFAM" id="SSF48371">
    <property type="entry name" value="ARM repeat"/>
    <property type="match status" value="1"/>
</dbReference>
<feature type="compositionally biased region" description="Low complexity" evidence="4">
    <location>
        <begin position="683"/>
        <end position="712"/>
    </location>
</feature>
<feature type="domain" description="Mon2/Sec7/BIG1-like HUS" evidence="5">
    <location>
        <begin position="212"/>
        <end position="262"/>
    </location>
</feature>
<dbReference type="InterPro" id="IPR032817">
    <property type="entry name" value="Mon2_C"/>
</dbReference>
<dbReference type="Proteomes" id="UP000383932">
    <property type="component" value="Unassembled WGS sequence"/>
</dbReference>
<evidence type="ECO:0000259" key="7">
    <source>
        <dbReference type="Pfam" id="PF16213"/>
    </source>
</evidence>
<comment type="caution">
    <text evidence="8">The sequence shown here is derived from an EMBL/GenBank/DDBJ whole genome shotgun (WGS) entry which is preliminary data.</text>
</comment>
<dbReference type="Pfam" id="PF16213">
    <property type="entry name" value="DCB"/>
    <property type="match status" value="1"/>
</dbReference>
<feature type="region of interest" description="Disordered" evidence="4">
    <location>
        <begin position="762"/>
        <end position="788"/>
    </location>
</feature>
<gene>
    <name evidence="8" type="ORF">CTheo_4047</name>
</gene>
<evidence type="ECO:0000313" key="8">
    <source>
        <dbReference type="EMBL" id="KAB5592515.1"/>
    </source>
</evidence>
<keyword evidence="2" id="KW-0813">Transport</keyword>
<name>A0A5N5QL66_9AGAM</name>
<feature type="domain" description="Mon2/Sec7/BIG1-like dimerisation and cyclophilin-binding" evidence="7">
    <location>
        <begin position="4"/>
        <end position="180"/>
    </location>
</feature>
<dbReference type="EMBL" id="SSOP01000062">
    <property type="protein sequence ID" value="KAB5592515.1"/>
    <property type="molecule type" value="Genomic_DNA"/>
</dbReference>
<dbReference type="InterPro" id="IPR032691">
    <property type="entry name" value="Mon2/Sec7/BIG1-like_HUS"/>
</dbReference>
<dbReference type="PANTHER" id="PTHR10663:SF333">
    <property type="entry name" value="PROTEIN MON2 HOMOLOG"/>
    <property type="match status" value="1"/>
</dbReference>
<keyword evidence="9" id="KW-1185">Reference proteome</keyword>
<evidence type="ECO:0000256" key="1">
    <source>
        <dbReference type="ARBA" id="ARBA00008144"/>
    </source>
</evidence>
<dbReference type="OrthoDB" id="294853at2759"/>
<dbReference type="InterPro" id="IPR016024">
    <property type="entry name" value="ARM-type_fold"/>
</dbReference>
<reference evidence="8 9" key="1">
    <citation type="journal article" date="2019" name="Fungal Biol. Biotechnol.">
        <title>Draft genome sequence of fastidious pathogen Ceratobasidium theobromae, which causes vascular-streak dieback in Theobroma cacao.</title>
        <authorList>
            <person name="Ali S.S."/>
            <person name="Asman A."/>
            <person name="Shao J."/>
            <person name="Firmansyah A.P."/>
            <person name="Susilo A.W."/>
            <person name="Rosmana A."/>
            <person name="McMahon P."/>
            <person name="Junaid M."/>
            <person name="Guest D."/>
            <person name="Kheng T.Y."/>
            <person name="Meinhardt L.W."/>
            <person name="Bailey B.A."/>
        </authorList>
    </citation>
    <scope>NUCLEOTIDE SEQUENCE [LARGE SCALE GENOMIC DNA]</scope>
    <source>
        <strain evidence="8 9">CT2</strain>
    </source>
</reference>
<dbReference type="Pfam" id="PF12783">
    <property type="entry name" value="Sec7-like_HUS"/>
    <property type="match status" value="1"/>
</dbReference>
<protein>
    <submittedName>
        <fullName evidence="8">MON2 peripheral membrane protein</fullName>
    </submittedName>
</protein>
<organism evidence="8 9">
    <name type="scientific">Ceratobasidium theobromae</name>
    <dbReference type="NCBI Taxonomy" id="1582974"/>
    <lineage>
        <taxon>Eukaryota</taxon>
        <taxon>Fungi</taxon>
        <taxon>Dikarya</taxon>
        <taxon>Basidiomycota</taxon>
        <taxon>Agaricomycotina</taxon>
        <taxon>Agaricomycetes</taxon>
        <taxon>Cantharellales</taxon>
        <taxon>Ceratobasidiaceae</taxon>
        <taxon>Ceratobasidium</taxon>
    </lineage>
</organism>
<evidence type="ECO:0000256" key="4">
    <source>
        <dbReference type="SAM" id="MobiDB-lite"/>
    </source>
</evidence>
<dbReference type="GO" id="GO:0015031">
    <property type="term" value="P:protein transport"/>
    <property type="evidence" value="ECO:0007669"/>
    <property type="project" value="UniProtKB-KW"/>
</dbReference>
<feature type="region of interest" description="Disordered" evidence="4">
    <location>
        <begin position="1531"/>
        <end position="1556"/>
    </location>
</feature>